<protein>
    <recommendedName>
        <fullName evidence="1">AsmA domain-containing protein</fullName>
    </recommendedName>
</protein>
<evidence type="ECO:0000313" key="2">
    <source>
        <dbReference type="EMBL" id="GJD87316.1"/>
    </source>
</evidence>
<dbReference type="Pfam" id="PF05170">
    <property type="entry name" value="AsmA"/>
    <property type="match status" value="1"/>
</dbReference>
<dbReference type="InterPro" id="IPR052894">
    <property type="entry name" value="AsmA-related"/>
</dbReference>
<dbReference type="InterPro" id="IPR007844">
    <property type="entry name" value="AsmA"/>
</dbReference>
<evidence type="ECO:0000259" key="1">
    <source>
        <dbReference type="Pfam" id="PF05170"/>
    </source>
</evidence>
<proteinExistence type="predicted"/>
<comment type="caution">
    <text evidence="2">The sequence shown here is derived from an EMBL/GenBank/DDBJ whole genome shotgun (WGS) entry which is preliminary data.</text>
</comment>
<dbReference type="PROSITE" id="PS51257">
    <property type="entry name" value="PROKAR_LIPOPROTEIN"/>
    <property type="match status" value="1"/>
</dbReference>
<dbReference type="GO" id="GO:0090313">
    <property type="term" value="P:regulation of protein targeting to membrane"/>
    <property type="evidence" value="ECO:0007669"/>
    <property type="project" value="TreeGrafter"/>
</dbReference>
<dbReference type="PANTHER" id="PTHR30441">
    <property type="entry name" value="DUF748 DOMAIN-CONTAINING PROTEIN"/>
    <property type="match status" value="1"/>
</dbReference>
<dbReference type="RefSeq" id="WP_238229561.1">
    <property type="nucleotide sequence ID" value="NZ_BPQO01000003.1"/>
</dbReference>
<organism evidence="2 3">
    <name type="scientific">Methylobacterium hispanicum</name>
    <dbReference type="NCBI Taxonomy" id="270350"/>
    <lineage>
        <taxon>Bacteria</taxon>
        <taxon>Pseudomonadati</taxon>
        <taxon>Pseudomonadota</taxon>
        <taxon>Alphaproteobacteria</taxon>
        <taxon>Hyphomicrobiales</taxon>
        <taxon>Methylobacteriaceae</taxon>
        <taxon>Methylobacterium</taxon>
    </lineage>
</organism>
<reference evidence="2" key="2">
    <citation type="submission" date="2021-08" db="EMBL/GenBank/DDBJ databases">
        <authorList>
            <person name="Tani A."/>
            <person name="Ola A."/>
            <person name="Ogura Y."/>
            <person name="Katsura K."/>
            <person name="Hayashi T."/>
        </authorList>
    </citation>
    <scope>NUCLEOTIDE SEQUENCE</scope>
    <source>
        <strain evidence="2">DSM 16372</strain>
    </source>
</reference>
<dbReference type="EMBL" id="BPQO01000003">
    <property type="protein sequence ID" value="GJD87316.1"/>
    <property type="molecule type" value="Genomic_DNA"/>
</dbReference>
<accession>A0AAV4ZGS8</accession>
<sequence length="614" mass="63090">MSPHRPIPAPLSARWPTLAATALALGCIAGAMPWSIGTDTALRLVAADLDAYGVALAASGPASVRLLPLPRLDLRGVRFSEAAGLPLAEGGRLSLVLDPLTLPRALLGGRIGIGSLSLDDARLHLPEGADDARWAGPLRRLAERSRAGWGGHPHRVVLHRAALDGRVVLRDLDLDIAWPAWRAAAEAQASFTWEGEAVRLALTDLHPADLASGGLSPFSARLAWGAGSLSADGQARFADGLRLAGEGRLETRALPRLLAALGRDAALLPFARSFALEGRFETEGPAVMLPRLRVSLGQNVLDGAGAVNIGAARTAVQATLAAESLDLGPLVAPVAEALEGGAGAPVALAPYTGGDLDLRLSAAAARLGPVALEDVAASVLVRDGAMELALNRAGLQGGTLKGRVALAPAEADPAETELKAQGALDRADLGALLADLGAPRWMQGQGQGHLALESRGRDLAALMARLSGRAAVSVDRGTLVGLDLADVIQRNGGVAAGALARRNGRTPFERVNLSVRFADGAGEIGEATLQAQTLTAALRGGFSLSDRSLRARAELSPRAAGARPGPLFDLAGPWDDLAVRALRSDEPDLPAGTLAAEPLAGPALLPARARAYAP</sequence>
<dbReference type="GO" id="GO:0005886">
    <property type="term" value="C:plasma membrane"/>
    <property type="evidence" value="ECO:0007669"/>
    <property type="project" value="TreeGrafter"/>
</dbReference>
<dbReference type="PANTHER" id="PTHR30441:SF4">
    <property type="entry name" value="PROTEIN ASMA"/>
    <property type="match status" value="1"/>
</dbReference>
<name>A0AAV4ZGS8_9HYPH</name>
<dbReference type="AlphaFoldDB" id="A0AAV4ZGS8"/>
<keyword evidence="3" id="KW-1185">Reference proteome</keyword>
<gene>
    <name evidence="2" type="ORF">BHAOGJBA_0818</name>
</gene>
<evidence type="ECO:0000313" key="3">
    <source>
        <dbReference type="Proteomes" id="UP001055247"/>
    </source>
</evidence>
<reference evidence="2" key="1">
    <citation type="journal article" date="2016" name="Front. Microbiol.">
        <title>Genome Sequence of the Piezophilic, Mesophilic Sulfate-Reducing Bacterium Desulfovibrio indicus J2T.</title>
        <authorList>
            <person name="Cao J."/>
            <person name="Maignien L."/>
            <person name="Shao Z."/>
            <person name="Alain K."/>
            <person name="Jebbar M."/>
        </authorList>
    </citation>
    <scope>NUCLEOTIDE SEQUENCE</scope>
    <source>
        <strain evidence="2">DSM 16372</strain>
    </source>
</reference>
<feature type="domain" description="AsmA" evidence="1">
    <location>
        <begin position="355"/>
        <end position="521"/>
    </location>
</feature>
<dbReference type="Proteomes" id="UP001055247">
    <property type="component" value="Unassembled WGS sequence"/>
</dbReference>